<sequence length="634" mass="69026">MYLHIALSPEQMGRKPVTNHISDDIRAGGPNVLWPTEDDATADADRGFIGTIDPPIITAADGRVVWRVDDYAFLDGKPPASVNPSLWRVSKLNRRHGLYQVADGIFQVRGFDAANMTIVVGATGFIIIDPLMSVETAEAALALTRSHLGDRPVTAVIISHSHADHFGGIKGVVKADEIESSQIPLVAPAGFWEHAVGESLYAGPAMFRRSGYQAGFSLPRGPHGGVGTGLGAGASMGTMTLIEPTVFIDDVSEMTLDGVPFEFHYTPDTEAPAEMICYLPRHRALCMAEIVSQSMHNIYTLRGTEVRDALGWSRAIDDALASFGDRSDVMFLTHQWPVWGTAKVVQHLELQRDLYRYIHDETLRLANHGYGPLDAAEMIELPDSLAKFSPNRGTYGALNQNVKGVWQRYLGWFDGNPANLHSLPPTAMGQRYVNAIGGAAAVLEQAKTALEGEDLRWAAELLKQLLAADPSHSEGRALQARVFERLAYLSESGVWRNFYLSGARELGEASARQRAAAGHARDELLAAISTEKSLDYMAIRLNGPKAHDFVLTIALSLTDSEESFTVSVGRGVLTYRRVAGPNGCDLSLRIAKLDFAKLASGATTLRDLQAQASLEHQGDLARLETLMSLMDQFN</sequence>
<dbReference type="InterPro" id="IPR036866">
    <property type="entry name" value="RibonucZ/Hydroxyglut_hydro"/>
</dbReference>
<dbReference type="EMBL" id="CAQI01000025">
    <property type="protein sequence ID" value="CCQ44231.1"/>
    <property type="molecule type" value="Genomic_DNA"/>
</dbReference>
<dbReference type="InterPro" id="IPR038536">
    <property type="entry name" value="Alkyl/aryl-sulf_dimr_sf"/>
</dbReference>
<feature type="domain" description="Metallo-beta-lactamase" evidence="5">
    <location>
        <begin position="113"/>
        <end position="334"/>
    </location>
</feature>
<comment type="caution">
    <text evidence="6">The sequence shown here is derived from an EMBL/GenBank/DDBJ whole genome shotgun (WGS) entry which is preliminary data.</text>
</comment>
<dbReference type="PANTHER" id="PTHR43223">
    <property type="entry name" value="ALKYL/ARYL-SULFATASE"/>
    <property type="match status" value="1"/>
</dbReference>
<dbReference type="InterPro" id="IPR044097">
    <property type="entry name" value="Bds1/SdsA1_MBL-fold"/>
</dbReference>
<dbReference type="Gene3D" id="3.60.15.30">
    <property type="entry name" value="Metallo-beta-lactamase domain"/>
    <property type="match status" value="1"/>
</dbReference>
<dbReference type="Gene3D" id="3.30.1050.10">
    <property type="entry name" value="SCP2 sterol-binding domain"/>
    <property type="match status" value="1"/>
</dbReference>
<evidence type="ECO:0000256" key="4">
    <source>
        <dbReference type="ARBA" id="ARBA00033751"/>
    </source>
</evidence>
<evidence type="ECO:0000256" key="3">
    <source>
        <dbReference type="ARBA" id="ARBA00022833"/>
    </source>
</evidence>
<dbReference type="GO" id="GO:0046983">
    <property type="term" value="F:protein dimerization activity"/>
    <property type="evidence" value="ECO:0007669"/>
    <property type="project" value="InterPro"/>
</dbReference>
<evidence type="ECO:0000313" key="6">
    <source>
        <dbReference type="EMBL" id="CCQ44231.1"/>
    </source>
</evidence>
<dbReference type="InterPro" id="IPR052195">
    <property type="entry name" value="Bact_Alkyl/Aryl-Sulfatase"/>
</dbReference>
<name>A0A024GXL7_9MICC</name>
<dbReference type="STRING" id="861266.ARTSIC4J27_155"/>
<dbReference type="Proteomes" id="UP000035722">
    <property type="component" value="Unassembled WGS sequence"/>
</dbReference>
<keyword evidence="3" id="KW-0862">Zinc</keyword>
<keyword evidence="1" id="KW-0479">Metal-binding</keyword>
<proteinExistence type="inferred from homology"/>
<dbReference type="GO" id="GO:0046872">
    <property type="term" value="F:metal ion binding"/>
    <property type="evidence" value="ECO:0007669"/>
    <property type="project" value="UniProtKB-KW"/>
</dbReference>
<evidence type="ECO:0000259" key="5">
    <source>
        <dbReference type="SMART" id="SM00849"/>
    </source>
</evidence>
<dbReference type="SUPFAM" id="SSF55718">
    <property type="entry name" value="SCP-like"/>
    <property type="match status" value="1"/>
</dbReference>
<dbReference type="SMART" id="SM00849">
    <property type="entry name" value="Lactamase_B"/>
    <property type="match status" value="1"/>
</dbReference>
<keyword evidence="7" id="KW-1185">Reference proteome</keyword>
<dbReference type="SUPFAM" id="SSF56281">
    <property type="entry name" value="Metallo-hydrolase/oxidoreductase"/>
    <property type="match status" value="1"/>
</dbReference>
<dbReference type="GO" id="GO:0018909">
    <property type="term" value="P:dodecyl sulfate metabolic process"/>
    <property type="evidence" value="ECO:0007669"/>
    <property type="project" value="InterPro"/>
</dbReference>
<evidence type="ECO:0000256" key="2">
    <source>
        <dbReference type="ARBA" id="ARBA00022801"/>
    </source>
</evidence>
<accession>A0A024GXL7</accession>
<dbReference type="Pfam" id="PF00753">
    <property type="entry name" value="Lactamase_B"/>
    <property type="match status" value="1"/>
</dbReference>
<evidence type="ECO:0000313" key="7">
    <source>
        <dbReference type="Proteomes" id="UP000035722"/>
    </source>
</evidence>
<dbReference type="CDD" id="cd07710">
    <property type="entry name" value="arylsulfatase_Sdsa1-like_MBL-fold"/>
    <property type="match status" value="1"/>
</dbReference>
<dbReference type="InterPro" id="IPR001279">
    <property type="entry name" value="Metallo-B-lactamas"/>
</dbReference>
<dbReference type="GO" id="GO:0018741">
    <property type="term" value="F:linear primary-alkylsulfatase activity"/>
    <property type="evidence" value="ECO:0007669"/>
    <property type="project" value="InterPro"/>
</dbReference>
<dbReference type="Gene3D" id="1.25.40.880">
    <property type="entry name" value="Alkyl sulfatase, dimerisation domain"/>
    <property type="match status" value="1"/>
</dbReference>
<dbReference type="InterPro" id="IPR036527">
    <property type="entry name" value="SCP2_sterol-bd_dom_sf"/>
</dbReference>
<dbReference type="PANTHER" id="PTHR43223:SF1">
    <property type="entry name" value="ALKYL_ARYL-SULFATASE BDS1"/>
    <property type="match status" value="1"/>
</dbReference>
<comment type="similarity">
    <text evidence="4">Belongs to the metallo-beta-lactamase superfamily. Type III sulfatase family.</text>
</comment>
<organism evidence="6 7">
    <name type="scientific">Pseudarthrobacter siccitolerans</name>
    <dbReference type="NCBI Taxonomy" id="861266"/>
    <lineage>
        <taxon>Bacteria</taxon>
        <taxon>Bacillati</taxon>
        <taxon>Actinomycetota</taxon>
        <taxon>Actinomycetes</taxon>
        <taxon>Micrococcales</taxon>
        <taxon>Micrococcaceae</taxon>
        <taxon>Pseudarthrobacter</taxon>
    </lineage>
</organism>
<dbReference type="InterPro" id="IPR029228">
    <property type="entry name" value="Alkyl_sulf_dimr"/>
</dbReference>
<protein>
    <submittedName>
        <fullName evidence="6">SDS hydrolase SdsA1</fullName>
    </submittedName>
</protein>
<reference evidence="7" key="1">
    <citation type="journal article" date="2014" name="Genome Announc.">
        <title>Genome Sequence of Arthrobacter siccitolerans 4J27, a Xeroprotectant-Producing Desiccation-Tolerant Microorganism.</title>
        <authorList>
            <person name="Manzanera M."/>
            <person name="Santa-Cruz-Calvo L."/>
            <person name="Vilchez J.I."/>
            <person name="Garcia-Fontana C."/>
            <person name="Silva-Castro G.A."/>
            <person name="Calvo C."/>
            <person name="Gonzalez-Lopez J."/>
        </authorList>
    </citation>
    <scope>NUCLEOTIDE SEQUENCE [LARGE SCALE GENOMIC DNA]</scope>
    <source>
        <strain evidence="7">4J27</strain>
    </source>
</reference>
<keyword evidence="2 6" id="KW-0378">Hydrolase</keyword>
<dbReference type="Pfam" id="PF14863">
    <property type="entry name" value="Alkyl_sulf_dimr"/>
    <property type="match status" value="1"/>
</dbReference>
<dbReference type="AlphaFoldDB" id="A0A024GXL7"/>
<gene>
    <name evidence="6" type="primary">sdsA1</name>
    <name evidence="6" type="ORF">ARTSIC4J27_155</name>
</gene>
<dbReference type="InterPro" id="IPR029229">
    <property type="entry name" value="Alkyl_sulf_C"/>
</dbReference>
<dbReference type="Pfam" id="PF14864">
    <property type="entry name" value="Alkyl_sulf_C"/>
    <property type="match status" value="1"/>
</dbReference>
<evidence type="ECO:0000256" key="1">
    <source>
        <dbReference type="ARBA" id="ARBA00022723"/>
    </source>
</evidence>